<dbReference type="HOGENOM" id="CLU_1238450_0_0_9"/>
<dbReference type="Proteomes" id="UP000011728">
    <property type="component" value="Chromosome"/>
</dbReference>
<dbReference type="SUPFAM" id="SSF81901">
    <property type="entry name" value="HCP-like"/>
    <property type="match status" value="1"/>
</dbReference>
<protein>
    <recommendedName>
        <fullName evidence="3">Tetratricopeptide repeat protein</fullName>
    </recommendedName>
</protein>
<dbReference type="AlphaFoldDB" id="M1MC22"/>
<accession>M1MC22</accession>
<evidence type="ECO:0000313" key="1">
    <source>
        <dbReference type="EMBL" id="AGF55479.1"/>
    </source>
</evidence>
<gene>
    <name evidence="1" type="ORF">Cspa_c17090</name>
</gene>
<dbReference type="Gene3D" id="1.25.40.10">
    <property type="entry name" value="Tetratricopeptide repeat domain"/>
    <property type="match status" value="1"/>
</dbReference>
<dbReference type="eggNOG" id="ENOG502ZHR8">
    <property type="taxonomic scope" value="Bacteria"/>
</dbReference>
<name>M1MC22_9CLOT</name>
<dbReference type="RefSeq" id="WP_015391800.1">
    <property type="nucleotide sequence ID" value="NC_020291.1"/>
</dbReference>
<dbReference type="PATRIC" id="fig|931276.5.peg.1683"/>
<reference evidence="1 2" key="1">
    <citation type="submission" date="2013-02" db="EMBL/GenBank/DDBJ databases">
        <title>Genome sequence of Clostridium saccharoperbutylacetonicum N1-4(HMT).</title>
        <authorList>
            <person name="Poehlein A."/>
            <person name="Daniel R."/>
        </authorList>
    </citation>
    <scope>NUCLEOTIDE SEQUENCE [LARGE SCALE GENOMIC DNA]</scope>
    <source>
        <strain evidence="2">N1-4(HMT)</strain>
    </source>
</reference>
<evidence type="ECO:0008006" key="3">
    <source>
        <dbReference type="Google" id="ProtNLM"/>
    </source>
</evidence>
<keyword evidence="2" id="KW-1185">Reference proteome</keyword>
<dbReference type="EMBL" id="CP004121">
    <property type="protein sequence ID" value="AGF55479.1"/>
    <property type="molecule type" value="Genomic_DNA"/>
</dbReference>
<evidence type="ECO:0000313" key="2">
    <source>
        <dbReference type="Proteomes" id="UP000011728"/>
    </source>
</evidence>
<dbReference type="KEGG" id="csr:Cspa_c17090"/>
<proteinExistence type="predicted"/>
<organism evidence="1 2">
    <name type="scientific">Clostridium saccharoperbutylacetonicum N1-4(HMT)</name>
    <dbReference type="NCBI Taxonomy" id="931276"/>
    <lineage>
        <taxon>Bacteria</taxon>
        <taxon>Bacillati</taxon>
        <taxon>Bacillota</taxon>
        <taxon>Clostridia</taxon>
        <taxon>Eubacteriales</taxon>
        <taxon>Clostridiaceae</taxon>
        <taxon>Clostridium</taxon>
    </lineage>
</organism>
<dbReference type="OrthoDB" id="2425016at2"/>
<sequence length="223" mass="26168">MDIEQLRKNIKSLSGSKQIENFNNFKKIEEDIESFLNAEPGNIEVWLRLAILQLRTNLNDLEKCEFCLRKVLFYANNNMDALILLAFVQLWWLGGLDKEIKEKLMALECSDCEVMSMKYYILAWHYYDDDIRKAEEMFLKSIEKYSYHVNNYADLGILYISMNEAEKGKKLISIAINNVKCICDTSNSNVEVYDVTNLDDYINERIKGVYMEKGNYLSLKEKL</sequence>
<dbReference type="InterPro" id="IPR011990">
    <property type="entry name" value="TPR-like_helical_dom_sf"/>
</dbReference>